<evidence type="ECO:0000313" key="1">
    <source>
        <dbReference type="EMBL" id="CUR52033.1"/>
    </source>
</evidence>
<organism evidence="1 2">
    <name type="scientific">Nitrosotalea devaniterrae</name>
    <dbReference type="NCBI Taxonomy" id="1078905"/>
    <lineage>
        <taxon>Archaea</taxon>
        <taxon>Nitrososphaerota</taxon>
        <taxon>Nitrososphaeria</taxon>
        <taxon>Nitrosotaleales</taxon>
        <taxon>Nitrosotaleaceae</taxon>
        <taxon>Nitrosotalea</taxon>
    </lineage>
</organism>
<dbReference type="Proteomes" id="UP000196239">
    <property type="component" value="Chromosome 1"/>
</dbReference>
<sequence>MAVEKTGKIQEIKETVSCAVEIMRQIRAPGVQESLGKIMDMGEVVQDIIEALKTPEMVKNIENFRLITQNISDASEKMHSTIKLMEETGVIHEAKEFARSAKGMMDLIGNTGQDLREVNTAVKSMFKSVQVLAEDLRPAQSRY</sequence>
<proteinExistence type="predicted"/>
<dbReference type="AlphaFoldDB" id="A0A128A3U0"/>
<dbReference type="KEGG" id="ndv:NDEV_1268"/>
<dbReference type="EMBL" id="LN890280">
    <property type="protein sequence ID" value="CUR52033.1"/>
    <property type="molecule type" value="Genomic_DNA"/>
</dbReference>
<gene>
    <name evidence="1" type="ORF">NDEV_1268</name>
</gene>
<reference evidence="2" key="1">
    <citation type="submission" date="2015-10" db="EMBL/GenBank/DDBJ databases">
        <authorList>
            <person name="Lehtovirta-Morley L.E."/>
            <person name="Vieille C."/>
        </authorList>
    </citation>
    <scope>NUCLEOTIDE SEQUENCE [LARGE SCALE GENOMIC DNA]</scope>
</reference>
<name>A0A128A3U0_9ARCH</name>
<evidence type="ECO:0000313" key="2">
    <source>
        <dbReference type="Proteomes" id="UP000196239"/>
    </source>
</evidence>
<keyword evidence="2" id="KW-1185">Reference proteome</keyword>
<accession>A0A128A3U0</accession>
<protein>
    <submittedName>
        <fullName evidence="1">Uncharacterized protein</fullName>
    </submittedName>
</protein>